<dbReference type="EMBL" id="MHMD01000019">
    <property type="protein sequence ID" value="OGZ21614.1"/>
    <property type="molecule type" value="Genomic_DNA"/>
</dbReference>
<organism evidence="1 2">
    <name type="scientific">Candidatus Nealsonbacteria bacterium RIFCSPHIGHO2_02_FULL_43_13</name>
    <dbReference type="NCBI Taxonomy" id="1801668"/>
    <lineage>
        <taxon>Bacteria</taxon>
        <taxon>Candidatus Nealsoniibacteriota</taxon>
    </lineage>
</organism>
<evidence type="ECO:0008006" key="3">
    <source>
        <dbReference type="Google" id="ProtNLM"/>
    </source>
</evidence>
<accession>A0A1G2E6W7</accession>
<evidence type="ECO:0000313" key="2">
    <source>
        <dbReference type="Proteomes" id="UP000178703"/>
    </source>
</evidence>
<sequence>MNLQKVSELPSKVAMYKYHHPKPIIIKLTDELGFQLRRKAAEYIIANQNRTGAERGSSEEQGFGALAEMVIRNGLGMPKINPKDHPLGYDILLPSGVKLDVKCRGGALPFKEEYESNDGIVREAKHNFFARQIHDQDLDADIYLMTHLETPSNRALPGTTRQRKWILYICGWVSKERVAREGVYLPRGSLTEQGRTWFTYRGQEIEFYNRNLNGIEEVKDLLDIEALDVKKDKNLKGNLNLTSVDAVRIAYDLIGRGVLAEKHLTFIKKETGLKKIVKPILHSNQYFHLLRWLKEKGVLTNSEMEKARKILKEELYSGI</sequence>
<gene>
    <name evidence="1" type="ORF">A3D46_01115</name>
</gene>
<proteinExistence type="predicted"/>
<evidence type="ECO:0000313" key="1">
    <source>
        <dbReference type="EMBL" id="OGZ21614.1"/>
    </source>
</evidence>
<dbReference type="STRING" id="1801668.A3D46_01115"/>
<comment type="caution">
    <text evidence="1">The sequence shown here is derived from an EMBL/GenBank/DDBJ whole genome shotgun (WGS) entry which is preliminary data.</text>
</comment>
<protein>
    <recommendedName>
        <fullName evidence="3">Restriction endonuclease</fullName>
    </recommendedName>
</protein>
<dbReference type="Proteomes" id="UP000178703">
    <property type="component" value="Unassembled WGS sequence"/>
</dbReference>
<dbReference type="AlphaFoldDB" id="A0A1G2E6W7"/>
<reference evidence="1 2" key="1">
    <citation type="journal article" date="2016" name="Nat. Commun.">
        <title>Thousands of microbial genomes shed light on interconnected biogeochemical processes in an aquifer system.</title>
        <authorList>
            <person name="Anantharaman K."/>
            <person name="Brown C.T."/>
            <person name="Hug L.A."/>
            <person name="Sharon I."/>
            <person name="Castelle C.J."/>
            <person name="Probst A.J."/>
            <person name="Thomas B.C."/>
            <person name="Singh A."/>
            <person name="Wilkins M.J."/>
            <person name="Karaoz U."/>
            <person name="Brodie E.L."/>
            <person name="Williams K.H."/>
            <person name="Hubbard S.S."/>
            <person name="Banfield J.F."/>
        </authorList>
    </citation>
    <scope>NUCLEOTIDE SEQUENCE [LARGE SCALE GENOMIC DNA]</scope>
</reference>
<name>A0A1G2E6W7_9BACT</name>